<sequence>MNPEQKKLIIGEIKKWRESRLIPTEYCDFLMNLYAEGDAFSHDQQAGSKAKSNWKASANGGVLGKVLLVITGLLLFLIFALNFTLFPEPMQIAVLLLGTAIPFLMAYRKRGKSSLAQTVWLFVAVVMVALVGYYYLSTDGLLADRGALSGTMAVVFLVWLLAGAVFRSRLVSGIGTLGLLLLYANFLEIVAQVGTSSYGVQHFYFMIPAFLALFFAAVLGRYRVYIAPVFLGGGLLALFGPDLRMLVFGLSMDLFMQILVFLKLAVLITLFIVYHPGIKKWVGQVSQ</sequence>
<keyword evidence="1" id="KW-1133">Transmembrane helix</keyword>
<dbReference type="OrthoDB" id="2380880at2"/>
<evidence type="ECO:0000313" key="2">
    <source>
        <dbReference type="EMBL" id="ARU62047.1"/>
    </source>
</evidence>
<evidence type="ECO:0008006" key="4">
    <source>
        <dbReference type="Google" id="ProtNLM"/>
    </source>
</evidence>
<dbReference type="KEGG" id="tum:CBW65_14305"/>
<keyword evidence="1" id="KW-0812">Transmembrane</keyword>
<feature type="transmembrane region" description="Helical" evidence="1">
    <location>
        <begin position="203"/>
        <end position="222"/>
    </location>
</feature>
<feature type="transmembrane region" description="Helical" evidence="1">
    <location>
        <begin position="229"/>
        <end position="248"/>
    </location>
</feature>
<feature type="transmembrane region" description="Helical" evidence="1">
    <location>
        <begin position="173"/>
        <end position="191"/>
    </location>
</feature>
<dbReference type="RefSeq" id="WP_087457412.1">
    <property type="nucleotide sequence ID" value="NZ_CP021434.1"/>
</dbReference>
<feature type="transmembrane region" description="Helical" evidence="1">
    <location>
        <begin position="148"/>
        <end position="166"/>
    </location>
</feature>
<feature type="transmembrane region" description="Helical" evidence="1">
    <location>
        <begin position="62"/>
        <end position="83"/>
    </location>
</feature>
<feature type="transmembrane region" description="Helical" evidence="1">
    <location>
        <begin position="254"/>
        <end position="274"/>
    </location>
</feature>
<protein>
    <recommendedName>
        <fullName evidence="4">DUF2157 domain-containing protein</fullName>
    </recommendedName>
</protein>
<feature type="transmembrane region" description="Helical" evidence="1">
    <location>
        <begin position="89"/>
        <end position="107"/>
    </location>
</feature>
<keyword evidence="3" id="KW-1185">Reference proteome</keyword>
<accession>A0A1Y0ING5</accession>
<name>A0A1Y0ING5_9BACL</name>
<evidence type="ECO:0000313" key="3">
    <source>
        <dbReference type="Proteomes" id="UP000195437"/>
    </source>
</evidence>
<dbReference type="Proteomes" id="UP000195437">
    <property type="component" value="Chromosome"/>
</dbReference>
<feature type="transmembrane region" description="Helical" evidence="1">
    <location>
        <begin position="119"/>
        <end position="136"/>
    </location>
</feature>
<dbReference type="EMBL" id="CP021434">
    <property type="protein sequence ID" value="ARU62047.1"/>
    <property type="molecule type" value="Genomic_DNA"/>
</dbReference>
<organism evidence="2 3">
    <name type="scientific">Tumebacillus avium</name>
    <dbReference type="NCBI Taxonomy" id="1903704"/>
    <lineage>
        <taxon>Bacteria</taxon>
        <taxon>Bacillati</taxon>
        <taxon>Bacillota</taxon>
        <taxon>Bacilli</taxon>
        <taxon>Bacillales</taxon>
        <taxon>Alicyclobacillaceae</taxon>
        <taxon>Tumebacillus</taxon>
    </lineage>
</organism>
<reference evidence="3" key="1">
    <citation type="submission" date="2017-05" db="EMBL/GenBank/DDBJ databases">
        <authorList>
            <person name="Sung H."/>
        </authorList>
    </citation>
    <scope>NUCLEOTIDE SEQUENCE [LARGE SCALE GENOMIC DNA]</scope>
    <source>
        <strain evidence="3">AR23208</strain>
    </source>
</reference>
<gene>
    <name evidence="2" type="ORF">CBW65_14305</name>
</gene>
<dbReference type="AlphaFoldDB" id="A0A1Y0ING5"/>
<proteinExistence type="predicted"/>
<evidence type="ECO:0000256" key="1">
    <source>
        <dbReference type="SAM" id="Phobius"/>
    </source>
</evidence>
<keyword evidence="1" id="KW-0472">Membrane</keyword>